<dbReference type="EMBL" id="CM037160">
    <property type="protein sequence ID" value="KAH7841279.1"/>
    <property type="molecule type" value="Genomic_DNA"/>
</dbReference>
<reference evidence="1 2" key="1">
    <citation type="journal article" date="2021" name="Hortic Res">
        <title>High-quality reference genome and annotation aids understanding of berry development for evergreen blueberry (Vaccinium darrowii).</title>
        <authorList>
            <person name="Yu J."/>
            <person name="Hulse-Kemp A.M."/>
            <person name="Babiker E."/>
            <person name="Staton M."/>
        </authorList>
    </citation>
    <scope>NUCLEOTIDE SEQUENCE [LARGE SCALE GENOMIC DNA]</scope>
    <source>
        <strain evidence="2">cv. NJ 8807/NJ 8810</strain>
        <tissue evidence="1">Young leaf</tissue>
    </source>
</reference>
<sequence>MASSNNSESTTEQQIQHLKLKRNILALEIKLAKLALTEFEAETAQNHRILKTKTDGSVTNSAPMLFGSSGSPCSFTSAAATSSSQLQPVGSGDQMNMEDSMAEDQPVQASTPTIPAFGQIPISNPSSSGFMFSSAVPSAGNPFHFRGTQNQSTPQNPSPFQASSSLDFEGGGSSFSLGSGGVNKANRRIVRVKHKNRRR</sequence>
<proteinExistence type="predicted"/>
<accession>A0ACB7XKF9</accession>
<comment type="caution">
    <text evidence="1">The sequence shown here is derived from an EMBL/GenBank/DDBJ whole genome shotgun (WGS) entry which is preliminary data.</text>
</comment>
<protein>
    <submittedName>
        <fullName evidence="1">Uncharacterized protein</fullName>
    </submittedName>
</protein>
<organism evidence="1 2">
    <name type="scientific">Vaccinium darrowii</name>
    <dbReference type="NCBI Taxonomy" id="229202"/>
    <lineage>
        <taxon>Eukaryota</taxon>
        <taxon>Viridiplantae</taxon>
        <taxon>Streptophyta</taxon>
        <taxon>Embryophyta</taxon>
        <taxon>Tracheophyta</taxon>
        <taxon>Spermatophyta</taxon>
        <taxon>Magnoliopsida</taxon>
        <taxon>eudicotyledons</taxon>
        <taxon>Gunneridae</taxon>
        <taxon>Pentapetalae</taxon>
        <taxon>asterids</taxon>
        <taxon>Ericales</taxon>
        <taxon>Ericaceae</taxon>
        <taxon>Vaccinioideae</taxon>
        <taxon>Vaccinieae</taxon>
        <taxon>Vaccinium</taxon>
    </lineage>
</organism>
<dbReference type="Proteomes" id="UP000828048">
    <property type="component" value="Chromosome 10"/>
</dbReference>
<evidence type="ECO:0000313" key="1">
    <source>
        <dbReference type="EMBL" id="KAH7841279.1"/>
    </source>
</evidence>
<evidence type="ECO:0000313" key="2">
    <source>
        <dbReference type="Proteomes" id="UP000828048"/>
    </source>
</evidence>
<gene>
    <name evidence="1" type="ORF">Vadar_027855</name>
</gene>
<keyword evidence="2" id="KW-1185">Reference proteome</keyword>
<name>A0ACB7XKF9_9ERIC</name>